<accession>A0A378R1C3</accession>
<feature type="domain" description="Transposase IS4-like" evidence="1">
    <location>
        <begin position="101"/>
        <end position="331"/>
    </location>
</feature>
<dbReference type="InterPro" id="IPR032806">
    <property type="entry name" value="YbfD_N"/>
</dbReference>
<dbReference type="Pfam" id="PF13808">
    <property type="entry name" value="DDE_Tnp_1_assoc"/>
    <property type="match status" value="1"/>
</dbReference>
<dbReference type="PANTHER" id="PTHR30298:SF0">
    <property type="entry name" value="PROTEIN YBFL-RELATED"/>
    <property type="match status" value="1"/>
</dbReference>
<feature type="domain" description="H repeat-associated protein N-terminal" evidence="2">
    <location>
        <begin position="7"/>
        <end position="94"/>
    </location>
</feature>
<dbReference type="Pfam" id="PF01609">
    <property type="entry name" value="DDE_Tnp_1"/>
    <property type="match status" value="1"/>
</dbReference>
<dbReference type="GO" id="GO:0004803">
    <property type="term" value="F:transposase activity"/>
    <property type="evidence" value="ECO:0007669"/>
    <property type="project" value="InterPro"/>
</dbReference>
<name>A0A378R1C3_9GAMM</name>
<dbReference type="EMBL" id="UGQB01000004">
    <property type="protein sequence ID" value="STZ08441.1"/>
    <property type="molecule type" value="Genomic_DNA"/>
</dbReference>
<dbReference type="PANTHER" id="PTHR30298">
    <property type="entry name" value="H REPEAT-ASSOCIATED PREDICTED TRANSPOSASE"/>
    <property type="match status" value="1"/>
</dbReference>
<keyword evidence="4" id="KW-1185">Reference proteome</keyword>
<reference evidence="3 4" key="1">
    <citation type="submission" date="2018-06" db="EMBL/GenBank/DDBJ databases">
        <authorList>
            <consortium name="Pathogen Informatics"/>
            <person name="Doyle S."/>
        </authorList>
    </citation>
    <scope>NUCLEOTIDE SEQUENCE [LARGE SCALE GENOMIC DNA]</scope>
    <source>
        <strain evidence="3 4">NCTC12877</strain>
    </source>
</reference>
<dbReference type="AlphaFoldDB" id="A0A378R1C3"/>
<dbReference type="GO" id="GO:0006313">
    <property type="term" value="P:DNA transposition"/>
    <property type="evidence" value="ECO:0007669"/>
    <property type="project" value="InterPro"/>
</dbReference>
<dbReference type="InterPro" id="IPR002559">
    <property type="entry name" value="Transposase_11"/>
</dbReference>
<evidence type="ECO:0000313" key="4">
    <source>
        <dbReference type="Proteomes" id="UP000254065"/>
    </source>
</evidence>
<evidence type="ECO:0000313" key="3">
    <source>
        <dbReference type="EMBL" id="STZ08441.1"/>
    </source>
</evidence>
<dbReference type="Proteomes" id="UP000254065">
    <property type="component" value="Unassembled WGS sequence"/>
</dbReference>
<sequence>MLTNPIDYLSQVHDPRRQNKNLLHPLKNILTIALTAVICGYHDWVDIEDFGNENKTWFATFLDLTHGIPSHDTFGNVFKRLNKDELSRYLSEWINQTQANHPHIAIDGKFIQGGYKNDNALQLVTAFASQTKLILAQVDIADKNNEISTLPQLLKLIDISGSIVTTDAIYCQKDISKQIIKAKAKYIFALKQNHKTLYEDIVLWLNSKLNNNNMTSIQTVEKDHGRIKTRRYATSTQLDWLSGKDDWTNLHAVVMVESIRDVKDKVTTERRYYLTSLTDVNMIADAICNHWSIENSQHWVLDVIFSEDDQKSLERHEKANKALLTRTALNLIRANGDAKLSVKRSKMRASQNKSYLEQLLFGKGWCDCSDVYQYLVKLMSRFLKMIKINHNQKYMKLYNKYHVLTTLDKAHTLN</sequence>
<proteinExistence type="predicted"/>
<dbReference type="InterPro" id="IPR051698">
    <property type="entry name" value="Transposase_11-like"/>
</dbReference>
<evidence type="ECO:0000259" key="2">
    <source>
        <dbReference type="Pfam" id="PF13808"/>
    </source>
</evidence>
<protein>
    <submittedName>
        <fullName evidence="3">Transposase</fullName>
    </submittedName>
</protein>
<organism evidence="3 4">
    <name type="scientific">Moraxella caprae</name>
    <dbReference type="NCBI Taxonomy" id="90240"/>
    <lineage>
        <taxon>Bacteria</taxon>
        <taxon>Pseudomonadati</taxon>
        <taxon>Pseudomonadota</taxon>
        <taxon>Gammaproteobacteria</taxon>
        <taxon>Moraxellales</taxon>
        <taxon>Moraxellaceae</taxon>
        <taxon>Moraxella</taxon>
    </lineage>
</organism>
<gene>
    <name evidence="3" type="ORF">NCTC12877_01442</name>
</gene>
<dbReference type="RefSeq" id="WP_115341060.1">
    <property type="nucleotide sequence ID" value="NZ_UGQB01000004.1"/>
</dbReference>
<dbReference type="GO" id="GO:0003677">
    <property type="term" value="F:DNA binding"/>
    <property type="evidence" value="ECO:0007669"/>
    <property type="project" value="InterPro"/>
</dbReference>
<dbReference type="InterPro" id="IPR047647">
    <property type="entry name" value="ISAs1_transpos"/>
</dbReference>
<dbReference type="OrthoDB" id="6648013at2"/>
<dbReference type="NCBIfam" id="NF033564">
    <property type="entry name" value="transpos_ISAs1"/>
    <property type="match status" value="1"/>
</dbReference>
<evidence type="ECO:0000259" key="1">
    <source>
        <dbReference type="Pfam" id="PF01609"/>
    </source>
</evidence>